<dbReference type="AlphaFoldDB" id="A0A8T1NLS7"/>
<keyword evidence="5" id="KW-1185">Reference proteome</keyword>
<comment type="caution">
    <text evidence="4">The sequence shown here is derived from an EMBL/GenBank/DDBJ whole genome shotgun (WGS) entry which is preliminary data.</text>
</comment>
<organism evidence="4 5">
    <name type="scientific">Carya illinoinensis</name>
    <name type="common">Pecan</name>
    <dbReference type="NCBI Taxonomy" id="32201"/>
    <lineage>
        <taxon>Eukaryota</taxon>
        <taxon>Viridiplantae</taxon>
        <taxon>Streptophyta</taxon>
        <taxon>Embryophyta</taxon>
        <taxon>Tracheophyta</taxon>
        <taxon>Spermatophyta</taxon>
        <taxon>Magnoliopsida</taxon>
        <taxon>eudicotyledons</taxon>
        <taxon>Gunneridae</taxon>
        <taxon>Pentapetalae</taxon>
        <taxon>rosids</taxon>
        <taxon>fabids</taxon>
        <taxon>Fagales</taxon>
        <taxon>Juglandaceae</taxon>
        <taxon>Carya</taxon>
    </lineage>
</organism>
<dbReference type="EMBL" id="CM031822">
    <property type="protein sequence ID" value="KAG6629740.1"/>
    <property type="molecule type" value="Genomic_DNA"/>
</dbReference>
<dbReference type="PANTHER" id="PTHR33142">
    <property type="entry name" value="CYCLIN-DEPENDENT PROTEIN KINASE INHIBITOR SMR13"/>
    <property type="match status" value="1"/>
</dbReference>
<feature type="region of interest" description="Disordered" evidence="3">
    <location>
        <begin position="23"/>
        <end position="62"/>
    </location>
</feature>
<sequence>MSKINQISEQSIPKVLELKQLEASQQEDRDELDDQESCRTPNSQDHQIPTIQSCPPTPRKQPRAFVQKRKWNEFHFFETTSRDELESFFRTSSFQFPRVASQRPAAPKRRCTSPVPAPGTTVVMTRAHVDAHFGLLDMSDRQRKKRVYCTWDIGASYTYVHSWADGNQREFLKNFIFFSV</sequence>
<dbReference type="PANTHER" id="PTHR33142:SF89">
    <property type="entry name" value="CYCLIN-DEPENDENT PROTEIN KINASE INHIBITOR SMR2"/>
    <property type="match status" value="1"/>
</dbReference>
<feature type="compositionally biased region" description="Polar residues" evidence="3">
    <location>
        <begin position="38"/>
        <end position="54"/>
    </location>
</feature>
<dbReference type="InterPro" id="IPR040389">
    <property type="entry name" value="SMR"/>
</dbReference>
<protein>
    <submittedName>
        <fullName evidence="4">Uncharacterized protein</fullName>
    </submittedName>
</protein>
<proteinExistence type="predicted"/>
<evidence type="ECO:0000313" key="5">
    <source>
        <dbReference type="Proteomes" id="UP000811609"/>
    </source>
</evidence>
<gene>
    <name evidence="4" type="ORF">CIPAW_14G106000</name>
</gene>
<dbReference type="Proteomes" id="UP000811609">
    <property type="component" value="Chromosome 14"/>
</dbReference>
<evidence type="ECO:0000256" key="1">
    <source>
        <dbReference type="ARBA" id="ARBA00023013"/>
    </source>
</evidence>
<accession>A0A8T1NLS7</accession>
<evidence type="ECO:0000256" key="3">
    <source>
        <dbReference type="SAM" id="MobiDB-lite"/>
    </source>
</evidence>
<keyword evidence="1" id="KW-0649">Protein kinase inhibitor</keyword>
<dbReference type="GO" id="GO:0004860">
    <property type="term" value="F:protein kinase inhibitor activity"/>
    <property type="evidence" value="ECO:0007669"/>
    <property type="project" value="UniProtKB-KW"/>
</dbReference>
<reference evidence="4" key="1">
    <citation type="submission" date="2020-12" db="EMBL/GenBank/DDBJ databases">
        <title>WGS assembly of Carya illinoinensis cv. Pawnee.</title>
        <authorList>
            <person name="Platts A."/>
            <person name="Shu S."/>
            <person name="Wright S."/>
            <person name="Barry K."/>
            <person name="Edger P."/>
            <person name="Pires J.C."/>
            <person name="Schmutz J."/>
        </authorList>
    </citation>
    <scope>NUCLEOTIDE SEQUENCE</scope>
    <source>
        <tissue evidence="4">Leaf</tissue>
    </source>
</reference>
<evidence type="ECO:0000313" key="4">
    <source>
        <dbReference type="EMBL" id="KAG6629740.1"/>
    </source>
</evidence>
<keyword evidence="2" id="KW-0131">Cell cycle</keyword>
<dbReference type="GO" id="GO:0032875">
    <property type="term" value="P:regulation of DNA endoreduplication"/>
    <property type="evidence" value="ECO:0007669"/>
    <property type="project" value="InterPro"/>
</dbReference>
<name>A0A8T1NLS7_CARIL</name>
<evidence type="ECO:0000256" key="2">
    <source>
        <dbReference type="ARBA" id="ARBA00023306"/>
    </source>
</evidence>